<organism evidence="2 3">
    <name type="scientific">Austropuccinia psidii MF-1</name>
    <dbReference type="NCBI Taxonomy" id="1389203"/>
    <lineage>
        <taxon>Eukaryota</taxon>
        <taxon>Fungi</taxon>
        <taxon>Dikarya</taxon>
        <taxon>Basidiomycota</taxon>
        <taxon>Pucciniomycotina</taxon>
        <taxon>Pucciniomycetes</taxon>
        <taxon>Pucciniales</taxon>
        <taxon>Sphaerophragmiaceae</taxon>
        <taxon>Austropuccinia</taxon>
    </lineage>
</organism>
<feature type="transmembrane region" description="Helical" evidence="1">
    <location>
        <begin position="6"/>
        <end position="25"/>
    </location>
</feature>
<dbReference type="AlphaFoldDB" id="A0A9Q3D4K4"/>
<proteinExistence type="predicted"/>
<keyword evidence="1" id="KW-0472">Membrane</keyword>
<accession>A0A9Q3D4K4</accession>
<evidence type="ECO:0000313" key="3">
    <source>
        <dbReference type="Proteomes" id="UP000765509"/>
    </source>
</evidence>
<reference evidence="2" key="1">
    <citation type="submission" date="2021-03" db="EMBL/GenBank/DDBJ databases">
        <title>Draft genome sequence of rust myrtle Austropuccinia psidii MF-1, a brazilian biotype.</title>
        <authorList>
            <person name="Quecine M.C."/>
            <person name="Pachon D.M.R."/>
            <person name="Bonatelli M.L."/>
            <person name="Correr F.H."/>
            <person name="Franceschini L.M."/>
            <person name="Leite T.F."/>
            <person name="Margarido G.R.A."/>
            <person name="Almeida C.A."/>
            <person name="Ferrarezi J.A."/>
            <person name="Labate C.A."/>
        </authorList>
    </citation>
    <scope>NUCLEOTIDE SEQUENCE</scope>
    <source>
        <strain evidence="2">MF-1</strain>
    </source>
</reference>
<dbReference type="OrthoDB" id="2500638at2759"/>
<evidence type="ECO:0000313" key="2">
    <source>
        <dbReference type="EMBL" id="MBW0493697.1"/>
    </source>
</evidence>
<keyword evidence="1" id="KW-1133">Transmembrane helix</keyword>
<name>A0A9Q3D4K4_9BASI</name>
<dbReference type="EMBL" id="AVOT02012186">
    <property type="protein sequence ID" value="MBW0493697.1"/>
    <property type="molecule type" value="Genomic_DNA"/>
</dbReference>
<sequence>MTLCFLPSILGCWFYGFACLYIALFNPSRKPIGKLPTCHPILMNTICFGFPIVISIGFFCLGIFVAYKHNVELKLFTNLEQQLTALSLQWQPNDITNIQKIDDFAPLFLKLFYKVGLFLTLCRVICLCWAIVSAFVILFFIITVSIICKILNDMSKAEIQKSQAVEEGVFRQSDPINTEPGSLESKHDTSFTSRVPFFKSAKTHKLADKLSFSYHVMVASCGLITVALFWYFCSGLILVLKMNDIVYQLHWRYVVFTLSLSSGLLFSVALFLQSLRSVVSYRWDRAISQSQSEIIKSKETMLKRQSGLSILPTTNKECITAKIEGTTFTPSTIEGGPSMPQTNGAIIIPEIIEDERIEV</sequence>
<feature type="transmembrane region" description="Helical" evidence="1">
    <location>
        <begin position="251"/>
        <end position="272"/>
    </location>
</feature>
<gene>
    <name evidence="2" type="ORF">O181_033412</name>
</gene>
<feature type="transmembrane region" description="Helical" evidence="1">
    <location>
        <begin position="212"/>
        <end position="239"/>
    </location>
</feature>
<keyword evidence="1" id="KW-0812">Transmembrane</keyword>
<dbReference type="Proteomes" id="UP000765509">
    <property type="component" value="Unassembled WGS sequence"/>
</dbReference>
<evidence type="ECO:0000256" key="1">
    <source>
        <dbReference type="SAM" id="Phobius"/>
    </source>
</evidence>
<keyword evidence="3" id="KW-1185">Reference proteome</keyword>
<feature type="transmembrane region" description="Helical" evidence="1">
    <location>
        <begin position="115"/>
        <end position="148"/>
    </location>
</feature>
<comment type="caution">
    <text evidence="2">The sequence shown here is derived from an EMBL/GenBank/DDBJ whole genome shotgun (WGS) entry which is preliminary data.</text>
</comment>
<feature type="transmembrane region" description="Helical" evidence="1">
    <location>
        <begin position="46"/>
        <end position="67"/>
    </location>
</feature>
<protein>
    <submittedName>
        <fullName evidence="2">Uncharacterized protein</fullName>
    </submittedName>
</protein>